<proteinExistence type="predicted"/>
<dbReference type="EMBL" id="BBJU01000028">
    <property type="protein sequence ID" value="GAK72772.1"/>
    <property type="molecule type" value="Genomic_DNA"/>
</dbReference>
<sequence>MTVKTNEMTLAELFGDPLILSVMRADGVSVNELKELMLSAQRALKARDGTALVAKFRTSGRPASPKRTLVTTMQPLFAGSFQPCCANM</sequence>
<dbReference type="OrthoDB" id="7365361at2"/>
<evidence type="ECO:0000313" key="1">
    <source>
        <dbReference type="EMBL" id="GAK72772.1"/>
    </source>
</evidence>
<evidence type="ECO:0000313" key="2">
    <source>
        <dbReference type="Proteomes" id="UP000028701"/>
    </source>
</evidence>
<dbReference type="AlphaFoldDB" id="A0A081D1H6"/>
<dbReference type="RefSeq" id="WP_045232212.1">
    <property type="nucleotide sequence ID" value="NZ_BBJU01000028.1"/>
</dbReference>
<dbReference type="Proteomes" id="UP000028701">
    <property type="component" value="Unassembled WGS sequence"/>
</dbReference>
<reference evidence="1 2" key="1">
    <citation type="submission" date="2014-08" db="EMBL/GenBank/DDBJ databases">
        <title>Whole genome shotgun sequence of Rhizobium rubi NBRC 13261.</title>
        <authorList>
            <person name="Katano-Makiyama Y."/>
            <person name="Hosoyama A."/>
            <person name="Hashimoto M."/>
            <person name="Hosoyama Y."/>
            <person name="Noguchi M."/>
            <person name="Tsuchikane K."/>
            <person name="Uohara A."/>
            <person name="Ohji S."/>
            <person name="Ichikawa N."/>
            <person name="Kimura A."/>
            <person name="Yamazoe A."/>
            <person name="Fujita N."/>
        </authorList>
    </citation>
    <scope>NUCLEOTIDE SEQUENCE [LARGE SCALE GENOMIC DNA]</scope>
    <source>
        <strain evidence="1 2">NBRC 13261</strain>
    </source>
</reference>
<protein>
    <submittedName>
        <fullName evidence="1">Uncharacterized protein</fullName>
    </submittedName>
</protein>
<accession>A0A081D1H6</accession>
<comment type="caution">
    <text evidence="1">The sequence shown here is derived from an EMBL/GenBank/DDBJ whole genome shotgun (WGS) entry which is preliminary data.</text>
</comment>
<organism evidence="1 2">
    <name type="scientific">Agrobacterium rubi TR3 = NBRC 13261</name>
    <dbReference type="NCBI Taxonomy" id="1368415"/>
    <lineage>
        <taxon>Bacteria</taxon>
        <taxon>Pseudomonadati</taxon>
        <taxon>Pseudomonadota</taxon>
        <taxon>Alphaproteobacteria</taxon>
        <taxon>Hyphomicrobiales</taxon>
        <taxon>Rhizobiaceae</taxon>
        <taxon>Rhizobium/Agrobacterium group</taxon>
        <taxon>Agrobacterium</taxon>
    </lineage>
</organism>
<name>A0A081D1H6_9HYPH</name>
<gene>
    <name evidence="1" type="ORF">RRU01S_28_00150</name>
</gene>